<evidence type="ECO:0000313" key="6">
    <source>
        <dbReference type="EMBL" id="HEC68259.1"/>
    </source>
</evidence>
<dbReference type="InterPro" id="IPR000653">
    <property type="entry name" value="DegT/StrS_aminotransferase"/>
</dbReference>
<dbReference type="CDD" id="cd00616">
    <property type="entry name" value="AHBA_syn"/>
    <property type="match status" value="1"/>
</dbReference>
<evidence type="ECO:0000256" key="3">
    <source>
        <dbReference type="PIRSR" id="PIRSR000390-1"/>
    </source>
</evidence>
<dbReference type="GO" id="GO:0008483">
    <property type="term" value="F:transaminase activity"/>
    <property type="evidence" value="ECO:0007669"/>
    <property type="project" value="UniProtKB-KW"/>
</dbReference>
<feature type="modified residue" description="N6-(pyridoxal phosphate)lysine" evidence="4">
    <location>
        <position position="186"/>
    </location>
</feature>
<dbReference type="EMBL" id="DRIH01000195">
    <property type="protein sequence ID" value="HEC68259.1"/>
    <property type="molecule type" value="Genomic_DNA"/>
</dbReference>
<keyword evidence="6" id="KW-0808">Transferase</keyword>
<dbReference type="GO" id="GO:0000271">
    <property type="term" value="P:polysaccharide biosynthetic process"/>
    <property type="evidence" value="ECO:0007669"/>
    <property type="project" value="TreeGrafter"/>
</dbReference>
<reference evidence="6" key="1">
    <citation type="journal article" date="2020" name="mSystems">
        <title>Genome- and Community-Level Interaction Insights into Carbon Utilization and Element Cycling Functions of Hydrothermarchaeota in Hydrothermal Sediment.</title>
        <authorList>
            <person name="Zhou Z."/>
            <person name="Liu Y."/>
            <person name="Xu W."/>
            <person name="Pan J."/>
            <person name="Luo Z.H."/>
            <person name="Li M."/>
        </authorList>
    </citation>
    <scope>NUCLEOTIDE SEQUENCE [LARGE SCALE GENOMIC DNA]</scope>
    <source>
        <strain evidence="6">HyVt-389</strain>
    </source>
</reference>
<dbReference type="InterPro" id="IPR015422">
    <property type="entry name" value="PyrdxlP-dep_Trfase_small"/>
</dbReference>
<dbReference type="PANTHER" id="PTHR30244:SF36">
    <property type="entry name" value="3-OXO-GLUCOSE-6-PHOSPHATE:GLUTAMATE AMINOTRANSFERASE"/>
    <property type="match status" value="1"/>
</dbReference>
<dbReference type="Gene3D" id="3.90.1150.10">
    <property type="entry name" value="Aspartate Aminotransferase, domain 1"/>
    <property type="match status" value="1"/>
</dbReference>
<evidence type="ECO:0000256" key="1">
    <source>
        <dbReference type="ARBA" id="ARBA00022898"/>
    </source>
</evidence>
<comment type="caution">
    <text evidence="6">The sequence shown here is derived from an EMBL/GenBank/DDBJ whole genome shotgun (WGS) entry which is preliminary data.</text>
</comment>
<gene>
    <name evidence="6" type="ORF">ENI35_05585</name>
</gene>
<dbReference type="Gene3D" id="3.40.640.10">
    <property type="entry name" value="Type I PLP-dependent aspartate aminotransferase-like (Major domain)"/>
    <property type="match status" value="1"/>
</dbReference>
<keyword evidence="6" id="KW-0032">Aminotransferase</keyword>
<dbReference type="PANTHER" id="PTHR30244">
    <property type="entry name" value="TRANSAMINASE"/>
    <property type="match status" value="1"/>
</dbReference>
<proteinExistence type="inferred from homology"/>
<feature type="active site" description="Proton acceptor" evidence="3">
    <location>
        <position position="186"/>
    </location>
</feature>
<dbReference type="InterPro" id="IPR015421">
    <property type="entry name" value="PyrdxlP-dep_Trfase_major"/>
</dbReference>
<dbReference type="PIRSF" id="PIRSF000390">
    <property type="entry name" value="PLP_StrS"/>
    <property type="match status" value="1"/>
</dbReference>
<comment type="similarity">
    <text evidence="2 5">Belongs to the DegT/DnrJ/EryC1 family.</text>
</comment>
<sequence length="371" mass="42200">MNIPLLDLKIQYQSIKSEIKQALDKVLESQNFILNEHVETLEKKIAHYCGCDYAIGVSSGSDALLVSLMAIDIQPGDEVITVPYTFFATVGSIVRLGAKPVFVDIELDTFNIDVNQIEEKITPRTKAIIPVHLFGQCCEMQAIIDIARKYNLKIIEDAAQAIGAEYKQKKTGSLGDIGCFSFFPSKNLGGYGDGGMIVTKVKPIYEKIKMLRVHGASSKYCHKLIGGNFRLDELQAAILLVKFKYLDAWNKKRAECAQRYYQLFSETGLLDFIIPPKIKQSNHVFHQYVIRVQKRDQLLKYLKTQGVGCAIYYPLPLHLQECFAFLGYKRGDFPQTERASKETLALPMYPELTIKQQEYIVRKIRDFYNQV</sequence>
<evidence type="ECO:0000256" key="2">
    <source>
        <dbReference type="ARBA" id="ARBA00037999"/>
    </source>
</evidence>
<dbReference type="SUPFAM" id="SSF53383">
    <property type="entry name" value="PLP-dependent transferases"/>
    <property type="match status" value="1"/>
</dbReference>
<dbReference type="GO" id="GO:0030170">
    <property type="term" value="F:pyridoxal phosphate binding"/>
    <property type="evidence" value="ECO:0007669"/>
    <property type="project" value="UniProtKB-ARBA"/>
</dbReference>
<dbReference type="InterPro" id="IPR015424">
    <property type="entry name" value="PyrdxlP-dep_Trfase"/>
</dbReference>
<dbReference type="Pfam" id="PF01041">
    <property type="entry name" value="DegT_DnrJ_EryC1"/>
    <property type="match status" value="1"/>
</dbReference>
<organism evidence="6">
    <name type="scientific">Desulfofervidus auxilii</name>
    <dbReference type="NCBI Taxonomy" id="1621989"/>
    <lineage>
        <taxon>Bacteria</taxon>
        <taxon>Pseudomonadati</taxon>
        <taxon>Thermodesulfobacteriota</taxon>
        <taxon>Candidatus Desulfofervidia</taxon>
        <taxon>Candidatus Desulfofervidales</taxon>
        <taxon>Candidatus Desulfofervidaceae</taxon>
        <taxon>Candidatus Desulfofervidus</taxon>
    </lineage>
</organism>
<keyword evidence="1 4" id="KW-0663">Pyridoxal phosphate</keyword>
<evidence type="ECO:0000256" key="4">
    <source>
        <dbReference type="PIRSR" id="PIRSR000390-2"/>
    </source>
</evidence>
<dbReference type="Proteomes" id="UP000885738">
    <property type="component" value="Unassembled WGS sequence"/>
</dbReference>
<name>A0A7C1VXX0_DESA2</name>
<evidence type="ECO:0000256" key="5">
    <source>
        <dbReference type="RuleBase" id="RU004508"/>
    </source>
</evidence>
<dbReference type="FunFam" id="3.40.640.10:FF:000089">
    <property type="entry name" value="Aminotransferase, DegT/DnrJ/EryC1/StrS family"/>
    <property type="match status" value="1"/>
</dbReference>
<protein>
    <submittedName>
        <fullName evidence="6">DegT/DnrJ/EryC1/StrS family aminotransferase</fullName>
    </submittedName>
</protein>
<accession>A0A7C1VXX0</accession>
<dbReference type="AlphaFoldDB" id="A0A7C1VXX0"/>